<evidence type="ECO:0000313" key="2">
    <source>
        <dbReference type="EMBL" id="SVA06914.1"/>
    </source>
</evidence>
<feature type="non-terminal residue" evidence="2">
    <location>
        <position position="1"/>
    </location>
</feature>
<feature type="region of interest" description="Disordered" evidence="1">
    <location>
        <begin position="142"/>
        <end position="174"/>
    </location>
</feature>
<dbReference type="AlphaFoldDB" id="A0A381SU46"/>
<feature type="non-terminal residue" evidence="2">
    <location>
        <position position="308"/>
    </location>
</feature>
<proteinExistence type="predicted"/>
<organism evidence="2">
    <name type="scientific">marine metagenome</name>
    <dbReference type="NCBI Taxonomy" id="408172"/>
    <lineage>
        <taxon>unclassified sequences</taxon>
        <taxon>metagenomes</taxon>
        <taxon>ecological metagenomes</taxon>
    </lineage>
</organism>
<protein>
    <submittedName>
        <fullName evidence="2">Uncharacterized protein</fullName>
    </submittedName>
</protein>
<reference evidence="2" key="1">
    <citation type="submission" date="2018-05" db="EMBL/GenBank/DDBJ databases">
        <authorList>
            <person name="Lanie J.A."/>
            <person name="Ng W.-L."/>
            <person name="Kazmierczak K.M."/>
            <person name="Andrzejewski T.M."/>
            <person name="Davidsen T.M."/>
            <person name="Wayne K.J."/>
            <person name="Tettelin H."/>
            <person name="Glass J.I."/>
            <person name="Rusch D."/>
            <person name="Podicherti R."/>
            <person name="Tsui H.-C.T."/>
            <person name="Winkler M.E."/>
        </authorList>
    </citation>
    <scope>NUCLEOTIDE SEQUENCE</scope>
</reference>
<gene>
    <name evidence="2" type="ORF">METZ01_LOCUS59768</name>
</gene>
<name>A0A381SU46_9ZZZZ</name>
<accession>A0A381SU46</accession>
<sequence length="308" mass="34416">MTTRRLAFSVSSIALAVLMSTTAGAQSDRGSGALRTPDGHPDLSGVWDFRTVTPLERPDELADKEFLSEEEVAAYAAERVLANNADLNREEKKEQTTARGQVNGTRESTDLALAYNNFWWDRGTVVVETRRTSLVIDPPNGRVPALTDAGSGRSAERLQINQRPTEGPEDRPLGERCITGFNSGPPMLPAAYNMNVQIFQTADHVVLLNEMVHNARIIPLNGSDHGTVPLWTGVSRGHWEGETLVVETKNFLRETSFRNSSKNLHLIERIQRQDEDTLVYTFTVTDPTTWTQPWTVELPMRRSDLPMF</sequence>
<evidence type="ECO:0000256" key="1">
    <source>
        <dbReference type="SAM" id="MobiDB-lite"/>
    </source>
</evidence>
<dbReference type="EMBL" id="UINC01003505">
    <property type="protein sequence ID" value="SVA06914.1"/>
    <property type="molecule type" value="Genomic_DNA"/>
</dbReference>